<dbReference type="GeneID" id="136074160"/>
<gene>
    <name evidence="2" type="primary">LOC136074160</name>
</gene>
<dbReference type="Proteomes" id="UP001652625">
    <property type="component" value="Chromosome 01"/>
</dbReference>
<evidence type="ECO:0000313" key="1">
    <source>
        <dbReference type="Proteomes" id="UP001652625"/>
    </source>
</evidence>
<dbReference type="RefSeq" id="XP_065642537.1">
    <property type="nucleotide sequence ID" value="XM_065786465.1"/>
</dbReference>
<sequence>MLSSTRTGQFSFFTIFLVLYVILDKATTELLNLGLKFVPLQRKILYMDIITNVEMCTLRLEKQGKSKQAESLKRNCSKILTNSFKLRLKDNLTKQQRISIRKLKMTKDIRIYSFDKGTGFALLYEINACLKLEEKIKNTRIIDHDPHLLPYFKNNCVN</sequence>
<reference evidence="1" key="1">
    <citation type="submission" date="2025-05" db="UniProtKB">
        <authorList>
            <consortium name="RefSeq"/>
        </authorList>
    </citation>
    <scope>NUCLEOTIDE SEQUENCE [LARGE SCALE GENOMIC DNA]</scope>
</reference>
<keyword evidence="1" id="KW-1185">Reference proteome</keyword>
<name>A0ABM4B198_HYDVU</name>
<evidence type="ECO:0000313" key="2">
    <source>
        <dbReference type="RefSeq" id="XP_065642537.1"/>
    </source>
</evidence>
<accession>A0ABM4B198</accession>
<protein>
    <submittedName>
        <fullName evidence="2">Uncharacterized protein LOC136074160</fullName>
    </submittedName>
</protein>
<proteinExistence type="predicted"/>
<organism evidence="1 2">
    <name type="scientific">Hydra vulgaris</name>
    <name type="common">Hydra</name>
    <name type="synonym">Hydra attenuata</name>
    <dbReference type="NCBI Taxonomy" id="6087"/>
    <lineage>
        <taxon>Eukaryota</taxon>
        <taxon>Metazoa</taxon>
        <taxon>Cnidaria</taxon>
        <taxon>Hydrozoa</taxon>
        <taxon>Hydroidolina</taxon>
        <taxon>Anthoathecata</taxon>
        <taxon>Aplanulata</taxon>
        <taxon>Hydridae</taxon>
        <taxon>Hydra</taxon>
    </lineage>
</organism>
<reference evidence="2" key="2">
    <citation type="submission" date="2025-08" db="UniProtKB">
        <authorList>
            <consortium name="RefSeq"/>
        </authorList>
    </citation>
    <scope>IDENTIFICATION</scope>
</reference>